<feature type="compositionally biased region" description="Polar residues" evidence="4">
    <location>
        <begin position="131"/>
        <end position="141"/>
    </location>
</feature>
<dbReference type="GO" id="GO:0000407">
    <property type="term" value="C:phagophore assembly site"/>
    <property type="evidence" value="ECO:0007669"/>
    <property type="project" value="TreeGrafter"/>
</dbReference>
<feature type="compositionally biased region" description="Low complexity" evidence="4">
    <location>
        <begin position="121"/>
        <end position="130"/>
    </location>
</feature>
<feature type="region of interest" description="Disordered" evidence="4">
    <location>
        <begin position="186"/>
        <end position="256"/>
    </location>
</feature>
<dbReference type="Pfam" id="PF07855">
    <property type="entry name" value="ATG101"/>
    <property type="match status" value="1"/>
</dbReference>
<feature type="compositionally biased region" description="Pro residues" evidence="4">
    <location>
        <begin position="187"/>
        <end position="203"/>
    </location>
</feature>
<dbReference type="GO" id="GO:0000045">
    <property type="term" value="P:autophagosome assembly"/>
    <property type="evidence" value="ECO:0007669"/>
    <property type="project" value="TreeGrafter"/>
</dbReference>
<dbReference type="OrthoDB" id="10259639at2759"/>
<comment type="similarity">
    <text evidence="1">Belongs to the ATG101 family.</text>
</comment>
<reference evidence="6" key="2">
    <citation type="submission" date="2013-12" db="EMBL/GenBank/DDBJ databases">
        <title>Evolution of pathogenesis and genome organization in the Tremellales.</title>
        <authorList>
            <person name="Cuomo C."/>
            <person name="Litvintseva A."/>
            <person name="Heitman J."/>
            <person name="Chen Y."/>
            <person name="Sun S."/>
            <person name="Springer D."/>
            <person name="Dromer F."/>
            <person name="Young S."/>
            <person name="Zeng Q."/>
            <person name="Chapman S."/>
            <person name="Gujja S."/>
            <person name="Saif S."/>
            <person name="Birren B."/>
        </authorList>
    </citation>
    <scope>NUCLEOTIDE SEQUENCE [LARGE SCALE GENOMIC DNA]</scope>
    <source>
        <strain evidence="6">BCC8398</strain>
    </source>
</reference>
<evidence type="ECO:0000256" key="1">
    <source>
        <dbReference type="ARBA" id="ARBA00007130"/>
    </source>
</evidence>
<feature type="region of interest" description="Disordered" evidence="4">
    <location>
        <begin position="118"/>
        <end position="141"/>
    </location>
</feature>
<evidence type="ECO:0000256" key="4">
    <source>
        <dbReference type="SAM" id="MobiDB-lite"/>
    </source>
</evidence>
<keyword evidence="6" id="KW-1185">Reference proteome</keyword>
<dbReference type="GO" id="GO:1990316">
    <property type="term" value="C:Atg1/ULK1 kinase complex"/>
    <property type="evidence" value="ECO:0007669"/>
    <property type="project" value="TreeGrafter"/>
</dbReference>
<dbReference type="AlphaFoldDB" id="A0A1B9GME9"/>
<keyword evidence="3" id="KW-0072">Autophagy</keyword>
<evidence type="ECO:0000256" key="3">
    <source>
        <dbReference type="ARBA" id="ARBA00023006"/>
    </source>
</evidence>
<evidence type="ECO:0000313" key="5">
    <source>
        <dbReference type="EMBL" id="OCF32186.1"/>
    </source>
</evidence>
<name>A0A1B9GME9_9TREE</name>
<reference evidence="5 6" key="1">
    <citation type="submission" date="2013-07" db="EMBL/GenBank/DDBJ databases">
        <title>The Genome Sequence of Cryptococcus heveanensis BCC8398.</title>
        <authorList>
            <consortium name="The Broad Institute Genome Sequencing Platform"/>
            <person name="Cuomo C."/>
            <person name="Litvintseva A."/>
            <person name="Chen Y."/>
            <person name="Heitman J."/>
            <person name="Sun S."/>
            <person name="Springer D."/>
            <person name="Dromer F."/>
            <person name="Young S.K."/>
            <person name="Zeng Q."/>
            <person name="Gargeya S."/>
            <person name="Fitzgerald M."/>
            <person name="Abouelleil A."/>
            <person name="Alvarado L."/>
            <person name="Berlin A.M."/>
            <person name="Chapman S.B."/>
            <person name="Dewar J."/>
            <person name="Goldberg J."/>
            <person name="Griggs A."/>
            <person name="Gujja S."/>
            <person name="Hansen M."/>
            <person name="Howarth C."/>
            <person name="Imamovic A."/>
            <person name="Larimer J."/>
            <person name="McCowan C."/>
            <person name="Murphy C."/>
            <person name="Pearson M."/>
            <person name="Priest M."/>
            <person name="Roberts A."/>
            <person name="Saif S."/>
            <person name="Shea T."/>
            <person name="Sykes S."/>
            <person name="Wortman J."/>
            <person name="Nusbaum C."/>
            <person name="Birren B."/>
        </authorList>
    </citation>
    <scope>NUCLEOTIDE SEQUENCE [LARGE SCALE GENOMIC DNA]</scope>
    <source>
        <strain evidence="5 6">BCC8398</strain>
    </source>
</reference>
<accession>A0A1B9GME9</accession>
<protein>
    <recommendedName>
        <fullName evidence="2">Autophagy-related protein 101</fullName>
    </recommendedName>
</protein>
<feature type="compositionally biased region" description="Low complexity" evidence="4">
    <location>
        <begin position="204"/>
        <end position="224"/>
    </location>
</feature>
<dbReference type="Proteomes" id="UP000092666">
    <property type="component" value="Unassembled WGS sequence"/>
</dbReference>
<organism evidence="5 6">
    <name type="scientific">Kwoniella heveanensis BCC8398</name>
    <dbReference type="NCBI Taxonomy" id="1296120"/>
    <lineage>
        <taxon>Eukaryota</taxon>
        <taxon>Fungi</taxon>
        <taxon>Dikarya</taxon>
        <taxon>Basidiomycota</taxon>
        <taxon>Agaricomycotina</taxon>
        <taxon>Tremellomycetes</taxon>
        <taxon>Tremellales</taxon>
        <taxon>Cryptococcaceae</taxon>
        <taxon>Kwoniella</taxon>
    </lineage>
</organism>
<dbReference type="PANTHER" id="PTHR13292:SF0">
    <property type="entry name" value="AUTOPHAGY-RELATED PROTEIN 101"/>
    <property type="match status" value="1"/>
</dbReference>
<feature type="compositionally biased region" description="Polar residues" evidence="4">
    <location>
        <begin position="225"/>
        <end position="239"/>
    </location>
</feature>
<dbReference type="STRING" id="1296120.A0A1B9GME9"/>
<dbReference type="PANTHER" id="PTHR13292">
    <property type="entry name" value="AUTOPHAGY-RELATED PROTEIN 101"/>
    <property type="match status" value="1"/>
</dbReference>
<dbReference type="InterPro" id="IPR012445">
    <property type="entry name" value="ATG101"/>
</dbReference>
<dbReference type="EMBL" id="KI669510">
    <property type="protein sequence ID" value="OCF32186.1"/>
    <property type="molecule type" value="Genomic_DNA"/>
</dbReference>
<proteinExistence type="inferred from homology"/>
<gene>
    <name evidence="5" type="ORF">I316_06100</name>
</gene>
<evidence type="ECO:0000256" key="2">
    <source>
        <dbReference type="ARBA" id="ARBA00018874"/>
    </source>
</evidence>
<evidence type="ECO:0000313" key="6">
    <source>
        <dbReference type="Proteomes" id="UP000092666"/>
    </source>
</evidence>
<sequence>MVEMDTVNHLELSAPPSQVRSVLRAVLCAIFFQRMLDIVEPQTFELLDCHITNAPSSAIERDINAKIDEFVREFVEDGKISGEIAVVFLQKRPKKGWFAITEELIPWEEHLITLHFDRTSSSRSTSTSTSKQQAPTGSHNSDLNKALFQLITFCAEKKGNVPSLADAESLSHQILIAPPSPTDLFSPSPPTYPQRLTSPPPAPITNTTPATATALPSTLSRTSTGTSNVPVSNYTSNQEMMIGDRGSTKRGTSPAAGTTLGYLEQAKDGLRAVGAKAGAGVGWGGRAMGAAFGRGGG</sequence>
<dbReference type="GO" id="GO:0019901">
    <property type="term" value="F:protein kinase binding"/>
    <property type="evidence" value="ECO:0007669"/>
    <property type="project" value="TreeGrafter"/>
</dbReference>